<protein>
    <submittedName>
        <fullName evidence="1">Leishmanolysin</fullName>
    </submittedName>
</protein>
<reference evidence="1" key="1">
    <citation type="journal article" date="2017" name="Syst. Appl. Microbiol.">
        <title>Soybeans inoculated with root zone soils of Canadian native legumes harbour diverse and novel Bradyrhizobium spp. that possess agricultural potential.</title>
        <authorList>
            <person name="Bromfield E.S.P."/>
            <person name="Cloutier S."/>
            <person name="Tambong J.T."/>
            <person name="Tran Thi T.V."/>
        </authorList>
    </citation>
    <scope>NUCLEOTIDE SEQUENCE</scope>
    <source>
        <strain evidence="1">1S5</strain>
    </source>
</reference>
<gene>
    <name evidence="1" type="ORF">HAP41_0000016285</name>
</gene>
<dbReference type="AlphaFoldDB" id="A0A8T5VKK4"/>
<accession>A0A8T5VKK4</accession>
<dbReference type="Proteomes" id="UP000551709">
    <property type="component" value="Chromosome"/>
</dbReference>
<name>A0A8T5VKK4_9BRAD</name>
<proteinExistence type="predicted"/>
<evidence type="ECO:0000313" key="1">
    <source>
        <dbReference type="EMBL" id="UPT90354.1"/>
    </source>
</evidence>
<dbReference type="Gene3D" id="3.90.132.10">
    <property type="entry name" value="Leishmanolysin , domain 2"/>
    <property type="match status" value="1"/>
</dbReference>
<reference evidence="1" key="2">
    <citation type="submission" date="2022-04" db="EMBL/GenBank/DDBJ databases">
        <authorList>
            <person name="Bromfield E.S.P."/>
            <person name="Cloutier S."/>
        </authorList>
    </citation>
    <scope>NUCLEOTIDE SEQUENCE</scope>
    <source>
        <strain evidence="1">1S5</strain>
    </source>
</reference>
<sequence length="63" mass="6627">MREYGKLRGSAGSLPVPVENTGGEGTVDSHWCDTVFGAELMTGFVNQGGNPMSRVTKLAGSRL</sequence>
<dbReference type="SUPFAM" id="SSF55486">
    <property type="entry name" value="Metalloproteases ('zincins'), catalytic domain"/>
    <property type="match status" value="1"/>
</dbReference>
<dbReference type="RefSeq" id="WP_224580824.1">
    <property type="nucleotide sequence ID" value="NZ_CP096251.1"/>
</dbReference>
<dbReference type="EMBL" id="CP096255">
    <property type="protein sequence ID" value="UPT90354.1"/>
    <property type="molecule type" value="Genomic_DNA"/>
</dbReference>
<organism evidence="1 2">
    <name type="scientific">Bradyrhizobium barranii subsp. apii</name>
    <dbReference type="NCBI Taxonomy" id="2819348"/>
    <lineage>
        <taxon>Bacteria</taxon>
        <taxon>Pseudomonadati</taxon>
        <taxon>Pseudomonadota</taxon>
        <taxon>Alphaproteobacteria</taxon>
        <taxon>Hyphomicrobiales</taxon>
        <taxon>Nitrobacteraceae</taxon>
        <taxon>Bradyrhizobium</taxon>
        <taxon>Bradyrhizobium barranii</taxon>
    </lineage>
</organism>
<evidence type="ECO:0000313" key="2">
    <source>
        <dbReference type="Proteomes" id="UP000551709"/>
    </source>
</evidence>